<dbReference type="InterPro" id="IPR046556">
    <property type="entry name" value="DUF6710"/>
</dbReference>
<evidence type="ECO:0000313" key="2">
    <source>
        <dbReference type="Proteomes" id="UP000249013"/>
    </source>
</evidence>
<reference evidence="1 2" key="1">
    <citation type="submission" date="2018-06" db="EMBL/GenBank/DDBJ databases">
        <authorList>
            <consortium name="Pathogen Informatics"/>
            <person name="Doyle S."/>
        </authorList>
    </citation>
    <scope>NUCLEOTIDE SEQUENCE [LARGE SCALE GENOMIC DNA]</scope>
    <source>
        <strain evidence="1 2">NCTC13773</strain>
    </source>
</reference>
<gene>
    <name evidence="1" type="ORF">NCTC13773_01570</name>
</gene>
<dbReference type="Proteomes" id="UP000249013">
    <property type="component" value="Chromosome 1"/>
</dbReference>
<name>A0AA94M354_9STRE</name>
<proteinExistence type="predicted"/>
<evidence type="ECO:0000313" key="1">
    <source>
        <dbReference type="EMBL" id="SQG79754.1"/>
    </source>
</evidence>
<dbReference type="EMBL" id="LS483409">
    <property type="protein sequence ID" value="SQG79754.1"/>
    <property type="molecule type" value="Genomic_DNA"/>
</dbReference>
<sequence length="278" mass="31799">MFIKSLKNSISSLKLAKKASLAIFKDSSFSSLISEHFSSELPKNLFVASNIYQPPKSVYLNILKDMLANSNYKPQQIQSVALKFQKILSLEIEQYTIERLLSNQTATHSSDFGGAYDIFPEDLTCEQCHTEFSMNYDEQKISVNITNTPTICTLWSQNRLVKNFAQIGNLVDNPFQYTSNSKGYFIFPINLTTIYNGNHSTNVALYENNTVLDNIAFMDISSWMDKIYFNRKTNTFDHLSCNAKTTNQQLFHENIGYIYEIGQFLYLNGLSISTEKFS</sequence>
<protein>
    <submittedName>
        <fullName evidence="1">Uncharacterized protein</fullName>
    </submittedName>
</protein>
<dbReference type="AlphaFoldDB" id="A0AA94M354"/>
<accession>A0AA94M354</accession>
<dbReference type="Pfam" id="PF20457">
    <property type="entry name" value="DUF6710"/>
    <property type="match status" value="1"/>
</dbReference>
<organism evidence="1 2">
    <name type="scientific">Streptococcus gallolyticus</name>
    <dbReference type="NCBI Taxonomy" id="315405"/>
    <lineage>
        <taxon>Bacteria</taxon>
        <taxon>Bacillati</taxon>
        <taxon>Bacillota</taxon>
        <taxon>Bacilli</taxon>
        <taxon>Lactobacillales</taxon>
        <taxon>Streptococcaceae</taxon>
        <taxon>Streptococcus</taxon>
    </lineage>
</organism>